<comment type="caution">
    <text evidence="4">The sequence shown here is derived from an EMBL/GenBank/DDBJ whole genome shotgun (WGS) entry which is preliminary data.</text>
</comment>
<keyword evidence="2" id="KW-0732">Signal</keyword>
<dbReference type="EMBL" id="JAECZB010000009">
    <property type="protein sequence ID" value="MBH8552042.1"/>
    <property type="molecule type" value="Genomic_DNA"/>
</dbReference>
<feature type="domain" description="SLH" evidence="3">
    <location>
        <begin position="151"/>
        <end position="214"/>
    </location>
</feature>
<evidence type="ECO:0000313" key="5">
    <source>
        <dbReference type="Proteomes" id="UP000599391"/>
    </source>
</evidence>
<feature type="region of interest" description="Disordered" evidence="1">
    <location>
        <begin position="206"/>
        <end position="226"/>
    </location>
</feature>
<evidence type="ECO:0000313" key="4">
    <source>
        <dbReference type="EMBL" id="MBH8552042.1"/>
    </source>
</evidence>
<evidence type="ECO:0000256" key="1">
    <source>
        <dbReference type="SAM" id="MobiDB-lite"/>
    </source>
</evidence>
<accession>A0A8J7H948</accession>
<feature type="domain" description="SLH" evidence="3">
    <location>
        <begin position="84"/>
        <end position="147"/>
    </location>
</feature>
<evidence type="ECO:0000259" key="3">
    <source>
        <dbReference type="PROSITE" id="PS51272"/>
    </source>
</evidence>
<organism evidence="4 5">
    <name type="scientific">Atlanticothrix silvestris CENA357</name>
    <dbReference type="NCBI Taxonomy" id="1725252"/>
    <lineage>
        <taxon>Bacteria</taxon>
        <taxon>Bacillati</taxon>
        <taxon>Cyanobacteriota</taxon>
        <taxon>Cyanophyceae</taxon>
        <taxon>Nostocales</taxon>
        <taxon>Nodulariaceae</taxon>
        <taxon>Atlanticothrix</taxon>
        <taxon>Atlanticothrix silvestris</taxon>
    </lineage>
</organism>
<sequence>MRRFLSTLSLVALVQYIPLSVQAQVVKPASGIPSDPIQEVIAAKLMTNSPDGNFYPERMLNRAELATIMVKVFRLDKRQAVNQENLVIPDVPASHWAFKDIQTVLKTDIMKGYRGNLFFPNQRVTRAEGLAIFAQAYGVFQFADDTVNETLAPHPDAASIPTWARKAIATVVAEGFVNTDAQDNISPLRPMTRGDMAHVLSKYLQRQQQLPETPEVPSVPNSPESP</sequence>
<dbReference type="PROSITE" id="PS51272">
    <property type="entry name" value="SLH"/>
    <property type="match status" value="3"/>
</dbReference>
<dbReference type="AlphaFoldDB" id="A0A8J7H948"/>
<proteinExistence type="predicted"/>
<evidence type="ECO:0000256" key="2">
    <source>
        <dbReference type="SAM" id="SignalP"/>
    </source>
</evidence>
<dbReference type="InterPro" id="IPR001119">
    <property type="entry name" value="SLH_dom"/>
</dbReference>
<keyword evidence="5" id="KW-1185">Reference proteome</keyword>
<name>A0A8J7H948_9CYAN</name>
<dbReference type="Pfam" id="PF00395">
    <property type="entry name" value="SLH"/>
    <property type="match status" value="3"/>
</dbReference>
<feature type="signal peptide" evidence="2">
    <location>
        <begin position="1"/>
        <end position="23"/>
    </location>
</feature>
<feature type="chain" id="PRO_5035255865" evidence="2">
    <location>
        <begin position="24"/>
        <end position="226"/>
    </location>
</feature>
<gene>
    <name evidence="4" type="ORF">I8751_06570</name>
</gene>
<reference evidence="4 5" key="1">
    <citation type="journal article" date="2021" name="Int. J. Syst. Evol. Microbiol.">
        <title>Amazonocrinis nigriterrae gen. nov., sp. nov., Atlanticothrix silvestris gen. nov., sp. nov. and Dendronalium phyllosphericum gen. nov., sp. nov., nostocacean cyanobacteria from Brazilian environments.</title>
        <authorList>
            <person name="Alvarenga D.O."/>
            <person name="Andreote A.P.D."/>
            <person name="Branco L.H.Z."/>
            <person name="Delbaje E."/>
            <person name="Cruz R.B."/>
            <person name="Varani A.M."/>
            <person name="Fiore M.F."/>
        </authorList>
    </citation>
    <scope>NUCLEOTIDE SEQUENCE [LARGE SCALE GENOMIC DNA]</scope>
    <source>
        <strain evidence="4 5">CENA357</strain>
    </source>
</reference>
<feature type="compositionally biased region" description="Low complexity" evidence="1">
    <location>
        <begin position="211"/>
        <end position="226"/>
    </location>
</feature>
<dbReference type="Proteomes" id="UP000599391">
    <property type="component" value="Unassembled WGS sequence"/>
</dbReference>
<protein>
    <submittedName>
        <fullName evidence="4">S-layer homology domain-containing protein</fullName>
    </submittedName>
</protein>
<feature type="domain" description="SLH" evidence="3">
    <location>
        <begin position="20"/>
        <end position="83"/>
    </location>
</feature>
<dbReference type="RefSeq" id="WP_214438358.1">
    <property type="nucleotide sequence ID" value="NZ_JAECZB010000009.1"/>
</dbReference>